<feature type="coiled-coil region" evidence="1">
    <location>
        <begin position="71"/>
        <end position="119"/>
    </location>
</feature>
<evidence type="ECO:0000256" key="1">
    <source>
        <dbReference type="SAM" id="Coils"/>
    </source>
</evidence>
<reference evidence="2" key="1">
    <citation type="submission" date="2021-04" db="EMBL/GenBank/DDBJ databases">
        <authorList>
            <person name="Tunstrom K."/>
        </authorList>
    </citation>
    <scope>NUCLEOTIDE SEQUENCE</scope>
</reference>
<evidence type="ECO:0000313" key="3">
    <source>
        <dbReference type="Proteomes" id="UP000691718"/>
    </source>
</evidence>
<name>A0A8S3Y3J8_PARAO</name>
<dbReference type="AlphaFoldDB" id="A0A8S3Y3J8"/>
<proteinExistence type="predicted"/>
<keyword evidence="3" id="KW-1185">Reference proteome</keyword>
<evidence type="ECO:0000313" key="2">
    <source>
        <dbReference type="EMBL" id="CAG5048732.1"/>
    </source>
</evidence>
<sequence length="294" mass="33595">MCTTNLNRQEQETIEKNTDEHKYEKNVTIRSKKKLHKTCTSSQMNTSLTSSDSEYDIKSLPDISTPFNFELEIIKEELERTKSILASANLEIENLLLENSSLKKKNMEYEKTISQLRDTCNNLFYGSQKSVSSVQKKKNRRSSILSIDSNKENEQDMLISTKTKLLNGQTDSQLSFHKCPLDGTSEKTESKQPVKQLKEQKIETQSTHSTLEQKKIYILGDEQATGLATKLLMHREIRGDNNYKIMSFIKPQSLCADSLDYSNHIIKNLNYDDKIVIVTGANDSNPIKLLNDLS</sequence>
<dbReference type="EMBL" id="CAJQZP010001468">
    <property type="protein sequence ID" value="CAG5048732.1"/>
    <property type="molecule type" value="Genomic_DNA"/>
</dbReference>
<comment type="caution">
    <text evidence="2">The sequence shown here is derived from an EMBL/GenBank/DDBJ whole genome shotgun (WGS) entry which is preliminary data.</text>
</comment>
<accession>A0A8S3Y3J8</accession>
<gene>
    <name evidence="2" type="ORF">PAPOLLO_LOCUS24262</name>
</gene>
<dbReference type="Proteomes" id="UP000691718">
    <property type="component" value="Unassembled WGS sequence"/>
</dbReference>
<protein>
    <submittedName>
        <fullName evidence="2">(apollo) hypothetical protein</fullName>
    </submittedName>
</protein>
<dbReference type="OrthoDB" id="6930705at2759"/>
<keyword evidence="1" id="KW-0175">Coiled coil</keyword>
<organism evidence="2 3">
    <name type="scientific">Parnassius apollo</name>
    <name type="common">Apollo butterfly</name>
    <name type="synonym">Papilio apollo</name>
    <dbReference type="NCBI Taxonomy" id="110799"/>
    <lineage>
        <taxon>Eukaryota</taxon>
        <taxon>Metazoa</taxon>
        <taxon>Ecdysozoa</taxon>
        <taxon>Arthropoda</taxon>
        <taxon>Hexapoda</taxon>
        <taxon>Insecta</taxon>
        <taxon>Pterygota</taxon>
        <taxon>Neoptera</taxon>
        <taxon>Endopterygota</taxon>
        <taxon>Lepidoptera</taxon>
        <taxon>Glossata</taxon>
        <taxon>Ditrysia</taxon>
        <taxon>Papilionoidea</taxon>
        <taxon>Papilionidae</taxon>
        <taxon>Parnassiinae</taxon>
        <taxon>Parnassini</taxon>
        <taxon>Parnassius</taxon>
        <taxon>Parnassius</taxon>
    </lineage>
</organism>